<protein>
    <submittedName>
        <fullName evidence="1">Uncharacterized protein</fullName>
    </submittedName>
</protein>
<sequence>MDMIEYISNLEKFMQWKILSKNLLVGAETVEIRSVCIPDDLGNLKRHRVTTCWNIEKPVFSKTPATGRLIKDDSGRIGVMVSGKHGVNIKIGKYFCVPYIFVAINSISKKARKQILKDVQIELFSEGNLIFGREK</sequence>
<comment type="caution">
    <text evidence="1">The sequence shown here is derived from an EMBL/GenBank/DDBJ whole genome shotgun (WGS) entry which is preliminary data.</text>
</comment>
<dbReference type="EMBL" id="MWDQ01000024">
    <property type="protein sequence ID" value="OQB75071.1"/>
    <property type="molecule type" value="Genomic_DNA"/>
</dbReference>
<name>A0A1V6CDT7_UNCT6</name>
<reference evidence="1" key="1">
    <citation type="submission" date="2017-02" db="EMBL/GenBank/DDBJ databases">
        <title>Delving into the versatile metabolic prowess of the omnipresent phylum Bacteroidetes.</title>
        <authorList>
            <person name="Nobu M.K."/>
            <person name="Mei R."/>
            <person name="Narihiro T."/>
            <person name="Kuroda K."/>
            <person name="Liu W.-T."/>
        </authorList>
    </citation>
    <scope>NUCLEOTIDE SEQUENCE</scope>
    <source>
        <strain evidence="1">ADurb.Bin131</strain>
    </source>
</reference>
<accession>A0A1V6CDT7</accession>
<gene>
    <name evidence="1" type="ORF">BWX89_00194</name>
</gene>
<organism evidence="1">
    <name type="scientific">candidate division TA06 bacterium ADurb.Bin131</name>
    <dbReference type="NCBI Taxonomy" id="1852827"/>
    <lineage>
        <taxon>Bacteria</taxon>
        <taxon>Bacteria division TA06</taxon>
    </lineage>
</organism>
<evidence type="ECO:0000313" key="1">
    <source>
        <dbReference type="EMBL" id="OQB75071.1"/>
    </source>
</evidence>
<dbReference type="AlphaFoldDB" id="A0A1V6CDT7"/>
<dbReference type="Proteomes" id="UP000485562">
    <property type="component" value="Unassembled WGS sequence"/>
</dbReference>
<proteinExistence type="predicted"/>